<organism evidence="1 2">
    <name type="scientific">Amycolatopsis deserti</name>
    <dbReference type="NCBI Taxonomy" id="185696"/>
    <lineage>
        <taxon>Bacteria</taxon>
        <taxon>Bacillati</taxon>
        <taxon>Actinomycetota</taxon>
        <taxon>Actinomycetes</taxon>
        <taxon>Pseudonocardiales</taxon>
        <taxon>Pseudonocardiaceae</taxon>
        <taxon>Amycolatopsis</taxon>
    </lineage>
</organism>
<dbReference type="SUPFAM" id="SSF56801">
    <property type="entry name" value="Acetyl-CoA synthetase-like"/>
    <property type="match status" value="1"/>
</dbReference>
<reference evidence="2" key="1">
    <citation type="journal article" date="2019" name="Int. J. Syst. Evol. Microbiol.">
        <title>The Global Catalogue of Microorganisms (GCM) 10K type strain sequencing project: providing services to taxonomists for standard genome sequencing and annotation.</title>
        <authorList>
            <consortium name="The Broad Institute Genomics Platform"/>
            <consortium name="The Broad Institute Genome Sequencing Center for Infectious Disease"/>
            <person name="Wu L."/>
            <person name="Ma J."/>
        </authorList>
    </citation>
    <scope>NUCLEOTIDE SEQUENCE [LARGE SCALE GENOMIC DNA]</scope>
    <source>
        <strain evidence="2">CGMCC 4.7677</strain>
    </source>
</reference>
<name>A0ABQ3J141_9PSEU</name>
<protein>
    <submittedName>
        <fullName evidence="1">Uncharacterized protein</fullName>
    </submittedName>
</protein>
<dbReference type="Gene3D" id="3.40.50.12780">
    <property type="entry name" value="N-terminal domain of ligase-like"/>
    <property type="match status" value="1"/>
</dbReference>
<dbReference type="InterPro" id="IPR042099">
    <property type="entry name" value="ANL_N_sf"/>
</dbReference>
<proteinExistence type="predicted"/>
<comment type="caution">
    <text evidence="1">The sequence shown here is derived from an EMBL/GenBank/DDBJ whole genome shotgun (WGS) entry which is preliminary data.</text>
</comment>
<dbReference type="EMBL" id="BNAU01000004">
    <property type="protein sequence ID" value="GHF00488.1"/>
    <property type="molecule type" value="Genomic_DNA"/>
</dbReference>
<keyword evidence="2" id="KW-1185">Reference proteome</keyword>
<evidence type="ECO:0000313" key="1">
    <source>
        <dbReference type="EMBL" id="GHF00488.1"/>
    </source>
</evidence>
<sequence length="73" mass="8028">MPAVVDDGHVHRLPDLLAFAREHDWNSLMATASPVSCVEVAAAGERLDPETYQWASASLSVPVVDHWWQTETG</sequence>
<accession>A0ABQ3J141</accession>
<gene>
    <name evidence="1" type="ORF">GCM10017786_36670</name>
</gene>
<dbReference type="Proteomes" id="UP000605897">
    <property type="component" value="Unassembled WGS sequence"/>
</dbReference>
<evidence type="ECO:0000313" key="2">
    <source>
        <dbReference type="Proteomes" id="UP000605897"/>
    </source>
</evidence>